<sequence>MIALIDEPPAAEGRVLAAWRRVYIEPGTIQASQIIGSLQQKYGDPGPKEPVREAETSMWREPSGNGCRDLYRWGQPQALASRWTDEGKDLALTAPDGTPMPGAIYPTVLTDPSDPRRNEALGCGPFLTANLNFDASRMQASGYGARGMDVVDQTLTDIGPYLEAFEASREILAEQLTSASEAAFDAPGGPDMVGLRLGMSIGEAEEIVRARLGDAARKFGATGVPHGTGGYADGSLYVAEDNRELIALLEDPAAPGRLVAVWRRIYAPAGTSAQAVLRDIKAKYGEPAWFDDGTGEYFFADAQAPSCEVAYRSVLAWRKTGRTLGRRHGWRAG</sequence>
<dbReference type="AlphaFoldDB" id="V4RQQ0"/>
<dbReference type="Proteomes" id="UP000017819">
    <property type="component" value="Unassembled WGS sequence"/>
</dbReference>
<protein>
    <submittedName>
        <fullName evidence="2">Uncharacterized protein</fullName>
    </submittedName>
</protein>
<organism evidence="2 3">
    <name type="scientific">Lutibaculum baratangense AMV1</name>
    <dbReference type="NCBI Taxonomy" id="631454"/>
    <lineage>
        <taxon>Bacteria</taxon>
        <taxon>Pseudomonadati</taxon>
        <taxon>Pseudomonadota</taxon>
        <taxon>Alphaproteobacteria</taxon>
        <taxon>Hyphomicrobiales</taxon>
        <taxon>Tepidamorphaceae</taxon>
        <taxon>Lutibaculum</taxon>
    </lineage>
</organism>
<dbReference type="RefSeq" id="WP_023431886.1">
    <property type="nucleotide sequence ID" value="NZ_AWXZ01000020.1"/>
</dbReference>
<dbReference type="eggNOG" id="COG3409">
    <property type="taxonomic scope" value="Bacteria"/>
</dbReference>
<keyword evidence="3" id="KW-1185">Reference proteome</keyword>
<dbReference type="EMBL" id="AWXZ01000020">
    <property type="protein sequence ID" value="ESR25450.1"/>
    <property type="molecule type" value="Genomic_DNA"/>
</dbReference>
<evidence type="ECO:0000256" key="1">
    <source>
        <dbReference type="SAM" id="MobiDB-lite"/>
    </source>
</evidence>
<name>V4RQQ0_9HYPH</name>
<dbReference type="OrthoDB" id="7066062at2"/>
<reference evidence="2 3" key="1">
    <citation type="journal article" date="2014" name="Genome Announc.">
        <title>Draft Genome Sequence of Lutibaculum baratangense Strain AMV1T, Isolated from a Mud Volcano in Andamans, India.</title>
        <authorList>
            <person name="Singh A."/>
            <person name="Sreenivas A."/>
            <person name="Sathyanarayana Reddy G."/>
            <person name="Pinnaka A.K."/>
            <person name="Shivaji S."/>
        </authorList>
    </citation>
    <scope>NUCLEOTIDE SEQUENCE [LARGE SCALE GENOMIC DNA]</scope>
    <source>
        <strain evidence="2 3">AMV1</strain>
    </source>
</reference>
<proteinExistence type="predicted"/>
<feature type="region of interest" description="Disordered" evidence="1">
    <location>
        <begin position="41"/>
        <end position="62"/>
    </location>
</feature>
<evidence type="ECO:0000313" key="3">
    <source>
        <dbReference type="Proteomes" id="UP000017819"/>
    </source>
</evidence>
<feature type="compositionally biased region" description="Basic and acidic residues" evidence="1">
    <location>
        <begin position="46"/>
        <end position="55"/>
    </location>
</feature>
<evidence type="ECO:0000313" key="2">
    <source>
        <dbReference type="EMBL" id="ESR25450.1"/>
    </source>
</evidence>
<comment type="caution">
    <text evidence="2">The sequence shown here is derived from an EMBL/GenBank/DDBJ whole genome shotgun (WGS) entry which is preliminary data.</text>
</comment>
<accession>V4RQQ0</accession>
<dbReference type="STRING" id="631454.N177_1745"/>
<gene>
    <name evidence="2" type="ORF">N177_1745</name>
</gene>